<dbReference type="EMBL" id="JAGMUV010000008">
    <property type="protein sequence ID" value="KAH7146208.1"/>
    <property type="molecule type" value="Genomic_DNA"/>
</dbReference>
<feature type="region of interest" description="Disordered" evidence="8">
    <location>
        <begin position="1"/>
        <end position="60"/>
    </location>
</feature>
<evidence type="ECO:0000256" key="2">
    <source>
        <dbReference type="ARBA" id="ARBA00006727"/>
    </source>
</evidence>
<dbReference type="GO" id="GO:0016020">
    <property type="term" value="C:membrane"/>
    <property type="evidence" value="ECO:0007669"/>
    <property type="project" value="UniProtKB-SubCell"/>
</dbReference>
<evidence type="ECO:0000256" key="8">
    <source>
        <dbReference type="SAM" id="MobiDB-lite"/>
    </source>
</evidence>
<keyword evidence="5 9" id="KW-1133">Transmembrane helix</keyword>
<evidence type="ECO:0000256" key="4">
    <source>
        <dbReference type="ARBA" id="ARBA00022692"/>
    </source>
</evidence>
<feature type="transmembrane region" description="Helical" evidence="9">
    <location>
        <begin position="364"/>
        <end position="383"/>
    </location>
</feature>
<keyword evidence="4 9" id="KW-0812">Transmembrane</keyword>
<dbReference type="AlphaFoldDB" id="A0A9P9J8F9"/>
<feature type="transmembrane region" description="Helical" evidence="9">
    <location>
        <begin position="141"/>
        <end position="160"/>
    </location>
</feature>
<feature type="transmembrane region" description="Helical" evidence="9">
    <location>
        <begin position="227"/>
        <end position="250"/>
    </location>
</feature>
<evidence type="ECO:0000256" key="7">
    <source>
        <dbReference type="ARBA" id="ARBA00023180"/>
    </source>
</evidence>
<feature type="transmembrane region" description="Helical" evidence="9">
    <location>
        <begin position="193"/>
        <end position="220"/>
    </location>
</feature>
<sequence>MAVSSRSLSQSSMTLDENPREMRVDDGEEKDGSSQSPRTRSIERISLRSQEAEAGGSLDPEKAVHVDLNTKDSQPQSPVASPPGINHADFPDGGLEAWLVVLGGFCALFCTFGLINCIGVFQEYYSKGPLSAYSQSTVSWITSLQTSIMGLCGVVFGRVFDSYGPRWLLIIGAITYVFGLMMISLATEYYQFILAQGLVAAIGSSAVFNACMNSVVTWFLKRRSTAFGVMVSGSSLGGVILPILMIKLIPRIGFPWTIRIVAFIFLFLLSIAALVVRSRLPPQPKPLVLVDYMKGFKEPAYTLTVVASFFFYWGMFLPFNYIILQAQKQGMDENLTTYLLPIINAISIIGRIAPGIAADRIGRYNVMILITGLSAIITLGLWVPGKSNAAIIVYAILFGFSSGGFIGVAPTLIAQISDIRQIGVRTGTSFAVQSIGALTGSPIAGAIVSSQGGDFLGLQLFCGSTMVASLLTFLIVRKVMVGTDPRRKV</sequence>
<keyword evidence="6 9" id="KW-0472">Membrane</keyword>
<feature type="compositionally biased region" description="Low complexity" evidence="8">
    <location>
        <begin position="1"/>
        <end position="12"/>
    </location>
</feature>
<evidence type="ECO:0000256" key="6">
    <source>
        <dbReference type="ARBA" id="ARBA00023136"/>
    </source>
</evidence>
<evidence type="ECO:0000313" key="11">
    <source>
        <dbReference type="EMBL" id="KAH7146208.1"/>
    </source>
</evidence>
<dbReference type="Proteomes" id="UP000738349">
    <property type="component" value="Unassembled WGS sequence"/>
</dbReference>
<evidence type="ECO:0000256" key="9">
    <source>
        <dbReference type="SAM" id="Phobius"/>
    </source>
</evidence>
<evidence type="ECO:0000259" key="10">
    <source>
        <dbReference type="PROSITE" id="PS50850"/>
    </source>
</evidence>
<keyword evidence="7" id="KW-0325">Glycoprotein</keyword>
<evidence type="ECO:0000256" key="5">
    <source>
        <dbReference type="ARBA" id="ARBA00022989"/>
    </source>
</evidence>
<evidence type="ECO:0000256" key="3">
    <source>
        <dbReference type="ARBA" id="ARBA00022448"/>
    </source>
</evidence>
<name>A0A9P9J8F9_9HYPO</name>
<feature type="transmembrane region" description="Helical" evidence="9">
    <location>
        <begin position="455"/>
        <end position="476"/>
    </location>
</feature>
<evidence type="ECO:0000313" key="12">
    <source>
        <dbReference type="Proteomes" id="UP000738349"/>
    </source>
</evidence>
<feature type="transmembrane region" description="Helical" evidence="9">
    <location>
        <begin position="256"/>
        <end position="276"/>
    </location>
</feature>
<dbReference type="PROSITE" id="PS50850">
    <property type="entry name" value="MFS"/>
    <property type="match status" value="1"/>
</dbReference>
<reference evidence="11" key="1">
    <citation type="journal article" date="2021" name="Nat. Commun.">
        <title>Genetic determinants of endophytism in the Arabidopsis root mycobiome.</title>
        <authorList>
            <person name="Mesny F."/>
            <person name="Miyauchi S."/>
            <person name="Thiergart T."/>
            <person name="Pickel B."/>
            <person name="Atanasova L."/>
            <person name="Karlsson M."/>
            <person name="Huettel B."/>
            <person name="Barry K.W."/>
            <person name="Haridas S."/>
            <person name="Chen C."/>
            <person name="Bauer D."/>
            <person name="Andreopoulos W."/>
            <person name="Pangilinan J."/>
            <person name="LaButti K."/>
            <person name="Riley R."/>
            <person name="Lipzen A."/>
            <person name="Clum A."/>
            <person name="Drula E."/>
            <person name="Henrissat B."/>
            <person name="Kohler A."/>
            <person name="Grigoriev I.V."/>
            <person name="Martin F.M."/>
            <person name="Hacquard S."/>
        </authorList>
    </citation>
    <scope>NUCLEOTIDE SEQUENCE</scope>
    <source>
        <strain evidence="11">MPI-CAGE-AT-0147</strain>
    </source>
</reference>
<feature type="domain" description="Major facilitator superfamily (MFS) profile" evidence="10">
    <location>
        <begin position="96"/>
        <end position="480"/>
    </location>
</feature>
<protein>
    <submittedName>
        <fullName evidence="11">Major facilitator superfamily transporter</fullName>
    </submittedName>
</protein>
<comment type="similarity">
    <text evidence="2">Belongs to the major facilitator superfamily. Monocarboxylate porter (TC 2.A.1.13) family.</text>
</comment>
<dbReference type="InterPro" id="IPR050327">
    <property type="entry name" value="Proton-linked_MCT"/>
</dbReference>
<feature type="transmembrane region" description="Helical" evidence="9">
    <location>
        <begin position="335"/>
        <end position="352"/>
    </location>
</feature>
<feature type="transmembrane region" description="Helical" evidence="9">
    <location>
        <begin position="300"/>
        <end position="323"/>
    </location>
</feature>
<dbReference type="PANTHER" id="PTHR11360">
    <property type="entry name" value="MONOCARBOXYLATE TRANSPORTER"/>
    <property type="match status" value="1"/>
</dbReference>
<feature type="transmembrane region" description="Helical" evidence="9">
    <location>
        <begin position="430"/>
        <end position="449"/>
    </location>
</feature>
<feature type="transmembrane region" description="Helical" evidence="9">
    <location>
        <begin position="389"/>
        <end position="409"/>
    </location>
</feature>
<dbReference type="SUPFAM" id="SSF103473">
    <property type="entry name" value="MFS general substrate transporter"/>
    <property type="match status" value="1"/>
</dbReference>
<accession>A0A9P9J8F9</accession>
<keyword evidence="12" id="KW-1185">Reference proteome</keyword>
<dbReference type="Gene3D" id="1.20.1250.20">
    <property type="entry name" value="MFS general substrate transporter like domains"/>
    <property type="match status" value="2"/>
</dbReference>
<dbReference type="InterPro" id="IPR036259">
    <property type="entry name" value="MFS_trans_sf"/>
</dbReference>
<gene>
    <name evidence="11" type="ORF">EDB81DRAFT_689335</name>
</gene>
<organism evidence="11 12">
    <name type="scientific">Dactylonectria macrodidyma</name>
    <dbReference type="NCBI Taxonomy" id="307937"/>
    <lineage>
        <taxon>Eukaryota</taxon>
        <taxon>Fungi</taxon>
        <taxon>Dikarya</taxon>
        <taxon>Ascomycota</taxon>
        <taxon>Pezizomycotina</taxon>
        <taxon>Sordariomycetes</taxon>
        <taxon>Hypocreomycetidae</taxon>
        <taxon>Hypocreales</taxon>
        <taxon>Nectriaceae</taxon>
        <taxon>Dactylonectria</taxon>
    </lineage>
</organism>
<dbReference type="InterPro" id="IPR011701">
    <property type="entry name" value="MFS"/>
</dbReference>
<dbReference type="PANTHER" id="PTHR11360:SF224">
    <property type="entry name" value="MAJOR FACILITATOR SUPERFAMILY (MFS) PROFILE DOMAIN-CONTAINING PROTEIN-RELATED"/>
    <property type="match status" value="1"/>
</dbReference>
<feature type="transmembrane region" description="Helical" evidence="9">
    <location>
        <begin position="167"/>
        <end position="187"/>
    </location>
</feature>
<feature type="transmembrane region" description="Helical" evidence="9">
    <location>
        <begin position="97"/>
        <end position="121"/>
    </location>
</feature>
<evidence type="ECO:0000256" key="1">
    <source>
        <dbReference type="ARBA" id="ARBA00004141"/>
    </source>
</evidence>
<dbReference type="GO" id="GO:0022857">
    <property type="term" value="F:transmembrane transporter activity"/>
    <property type="evidence" value="ECO:0007669"/>
    <property type="project" value="InterPro"/>
</dbReference>
<dbReference type="OrthoDB" id="5667at2759"/>
<dbReference type="CDD" id="cd17352">
    <property type="entry name" value="MFS_MCT_SLC16"/>
    <property type="match status" value="1"/>
</dbReference>
<comment type="caution">
    <text evidence="11">The sequence shown here is derived from an EMBL/GenBank/DDBJ whole genome shotgun (WGS) entry which is preliminary data.</text>
</comment>
<dbReference type="InterPro" id="IPR020846">
    <property type="entry name" value="MFS_dom"/>
</dbReference>
<comment type="subcellular location">
    <subcellularLocation>
        <location evidence="1">Membrane</location>
        <topology evidence="1">Multi-pass membrane protein</topology>
    </subcellularLocation>
</comment>
<dbReference type="Pfam" id="PF07690">
    <property type="entry name" value="MFS_1"/>
    <property type="match status" value="1"/>
</dbReference>
<keyword evidence="3" id="KW-0813">Transport</keyword>
<proteinExistence type="inferred from homology"/>